<gene>
    <name evidence="2" type="ORF">GBAR_LOCUS2826</name>
</gene>
<dbReference type="AlphaFoldDB" id="A0AA35VZ83"/>
<protein>
    <submittedName>
        <fullName evidence="2">Uncharacterized protein</fullName>
    </submittedName>
</protein>
<evidence type="ECO:0000256" key="1">
    <source>
        <dbReference type="SAM" id="MobiDB-lite"/>
    </source>
</evidence>
<evidence type="ECO:0000313" key="2">
    <source>
        <dbReference type="EMBL" id="CAI7999999.1"/>
    </source>
</evidence>
<feature type="compositionally biased region" description="Polar residues" evidence="1">
    <location>
        <begin position="75"/>
        <end position="91"/>
    </location>
</feature>
<feature type="region of interest" description="Disordered" evidence="1">
    <location>
        <begin position="43"/>
        <end position="91"/>
    </location>
</feature>
<dbReference type="EMBL" id="CASHTH010000391">
    <property type="protein sequence ID" value="CAI7999999.1"/>
    <property type="molecule type" value="Genomic_DNA"/>
</dbReference>
<name>A0AA35VZ83_GEOBA</name>
<feature type="region of interest" description="Disordered" evidence="1">
    <location>
        <begin position="124"/>
        <end position="154"/>
    </location>
</feature>
<evidence type="ECO:0000313" key="3">
    <source>
        <dbReference type="Proteomes" id="UP001174909"/>
    </source>
</evidence>
<feature type="compositionally biased region" description="Gly residues" evidence="1">
    <location>
        <begin position="142"/>
        <end position="154"/>
    </location>
</feature>
<dbReference type="Proteomes" id="UP001174909">
    <property type="component" value="Unassembled WGS sequence"/>
</dbReference>
<keyword evidence="3" id="KW-1185">Reference proteome</keyword>
<feature type="compositionally biased region" description="Low complexity" evidence="1">
    <location>
        <begin position="43"/>
        <end position="53"/>
    </location>
</feature>
<sequence length="154" mass="16704">MYQQPAYPYHPQAAASNGQYQQYYGGGASNQYYGYQQQSGYGPQYSTGGSYPYDHSGYPRTQTSAGDRPADPHQSYYQTQHTYGHSGAQQMGTGYTQESAAYGRSAYPTTQETGYNQQLASYGQAAAAAHQQQQPPQQTHHYGGGAGVAGNYGH</sequence>
<feature type="compositionally biased region" description="Low complexity" evidence="1">
    <location>
        <begin position="124"/>
        <end position="141"/>
    </location>
</feature>
<reference evidence="2" key="1">
    <citation type="submission" date="2023-03" db="EMBL/GenBank/DDBJ databases">
        <authorList>
            <person name="Steffen K."/>
            <person name="Cardenas P."/>
        </authorList>
    </citation>
    <scope>NUCLEOTIDE SEQUENCE</scope>
</reference>
<accession>A0AA35VZ83</accession>
<proteinExistence type="predicted"/>
<comment type="caution">
    <text evidence="2">The sequence shown here is derived from an EMBL/GenBank/DDBJ whole genome shotgun (WGS) entry which is preliminary data.</text>
</comment>
<organism evidence="2 3">
    <name type="scientific">Geodia barretti</name>
    <name type="common">Barrett's horny sponge</name>
    <dbReference type="NCBI Taxonomy" id="519541"/>
    <lineage>
        <taxon>Eukaryota</taxon>
        <taxon>Metazoa</taxon>
        <taxon>Porifera</taxon>
        <taxon>Demospongiae</taxon>
        <taxon>Heteroscleromorpha</taxon>
        <taxon>Tetractinellida</taxon>
        <taxon>Astrophorina</taxon>
        <taxon>Geodiidae</taxon>
        <taxon>Geodia</taxon>
    </lineage>
</organism>